<evidence type="ECO:0000313" key="3">
    <source>
        <dbReference type="EMBL" id="AFP39292.1"/>
    </source>
</evidence>
<sequence length="258" mass="26509">MGRVSVGDNGDVGENLVVAAVQPRVLDGDVEANVASHVEAIVSADARLVVFPELSLSGYRADAQPVDLAGDGLAQLVRACAATHSVALVGAAVETSGGRFIAMVQVDGTGVDVAYRKTFLSGDESRHFTAGDGPSVIEVDGWRVGMGICRDTGIDDHVRGTAALGVDVYACGVVHHATELAEQQRRGRNISAVCDAPVVMASFAGATGGGFTKTAGRSAIWAKDGSVLAEADACPGGMAHTTLQRTVIAARRARRASR</sequence>
<evidence type="ECO:0000313" key="4">
    <source>
        <dbReference type="Proteomes" id="UP000006158"/>
    </source>
</evidence>
<dbReference type="PANTHER" id="PTHR43674">
    <property type="entry name" value="NITRILASE C965.09-RELATED"/>
    <property type="match status" value="1"/>
</dbReference>
<dbReference type="SUPFAM" id="SSF56317">
    <property type="entry name" value="Carbon-nitrogen hydrolase"/>
    <property type="match status" value="1"/>
</dbReference>
<dbReference type="GO" id="GO:0003952">
    <property type="term" value="F:NAD+ synthase (glutamine-hydrolyzing) activity"/>
    <property type="evidence" value="ECO:0007669"/>
    <property type="project" value="UniProtKB-EC"/>
</dbReference>
<proteinExistence type="predicted"/>
<organism evidence="3 4">
    <name type="scientific">Mycolicibacterium smegmatis (strain ATCC 700084 / mc(2)155)</name>
    <name type="common">Mycobacterium smegmatis</name>
    <dbReference type="NCBI Taxonomy" id="246196"/>
    <lineage>
        <taxon>Bacteria</taxon>
        <taxon>Bacillati</taxon>
        <taxon>Actinomycetota</taxon>
        <taxon>Actinomycetes</taxon>
        <taxon>Mycobacteriales</taxon>
        <taxon>Mycobacteriaceae</taxon>
        <taxon>Mycolicibacterium</taxon>
    </lineage>
</organism>
<dbReference type="AlphaFoldDB" id="I7G0V2"/>
<dbReference type="EMBL" id="CP001663">
    <property type="protein sequence ID" value="AFP39292.1"/>
    <property type="molecule type" value="Genomic_DNA"/>
</dbReference>
<dbReference type="Pfam" id="PF00795">
    <property type="entry name" value="CN_hydrolase"/>
    <property type="match status" value="1"/>
</dbReference>
<accession>I7G0V2</accession>
<protein>
    <submittedName>
        <fullName evidence="3">Nitrilase/cyanide hydratase and apolipoprotein N-acyltransferase</fullName>
        <ecNumber evidence="3">6.3.5.1</ecNumber>
    </submittedName>
</protein>
<evidence type="ECO:0000259" key="2">
    <source>
        <dbReference type="PROSITE" id="PS50263"/>
    </source>
</evidence>
<reference evidence="3 4" key="2">
    <citation type="journal article" date="2009" name="Genome Res.">
        <title>Ortho-proteogenomics: multiple proteomes investigation through orthology and a new MS-based protocol.</title>
        <authorList>
            <person name="Gallien S."/>
            <person name="Perrodou E."/>
            <person name="Carapito C."/>
            <person name="Deshayes C."/>
            <person name="Reyrat J.M."/>
            <person name="Van Dorsselaer A."/>
            <person name="Poch O."/>
            <person name="Schaeffer C."/>
            <person name="Lecompte O."/>
        </authorList>
    </citation>
    <scope>NUCLEOTIDE SEQUENCE [LARGE SCALE GENOMIC DNA]</scope>
    <source>
        <strain evidence="4">ATCC 700084 / mc(2)155</strain>
    </source>
</reference>
<keyword evidence="1" id="KW-0378">Hydrolase</keyword>
<dbReference type="InterPro" id="IPR050345">
    <property type="entry name" value="Aliph_Amidase/BUP"/>
</dbReference>
<evidence type="ECO:0000256" key="1">
    <source>
        <dbReference type="ARBA" id="ARBA00022801"/>
    </source>
</evidence>
<dbReference type="PROSITE" id="PS50263">
    <property type="entry name" value="CN_HYDROLASE"/>
    <property type="match status" value="1"/>
</dbReference>
<dbReference type="PATRIC" id="fig|246196.56.peg.2903"/>
<dbReference type="InterPro" id="IPR003010">
    <property type="entry name" value="C-N_Hydrolase"/>
</dbReference>
<keyword evidence="3" id="KW-0436">Ligase</keyword>
<dbReference type="EC" id="6.3.5.1" evidence="3"/>
<dbReference type="PANTHER" id="PTHR43674:SF2">
    <property type="entry name" value="BETA-UREIDOPROPIONASE"/>
    <property type="match status" value="1"/>
</dbReference>
<dbReference type="Proteomes" id="UP000006158">
    <property type="component" value="Chromosome"/>
</dbReference>
<dbReference type="Gene3D" id="3.60.110.10">
    <property type="entry name" value="Carbon-nitrogen hydrolase"/>
    <property type="match status" value="1"/>
</dbReference>
<dbReference type="GO" id="GO:0050126">
    <property type="term" value="F:N-carbamoylputrescine amidase activity"/>
    <property type="evidence" value="ECO:0007669"/>
    <property type="project" value="TreeGrafter"/>
</dbReference>
<gene>
    <name evidence="3" type="ordered locus">MSMEI_2828</name>
</gene>
<dbReference type="GO" id="GO:0033388">
    <property type="term" value="P:putrescine biosynthetic process from arginine"/>
    <property type="evidence" value="ECO:0007669"/>
    <property type="project" value="TreeGrafter"/>
</dbReference>
<dbReference type="CDD" id="cd07197">
    <property type="entry name" value="nitrilase"/>
    <property type="match status" value="1"/>
</dbReference>
<dbReference type="InterPro" id="IPR036526">
    <property type="entry name" value="C-N_Hydrolase_sf"/>
</dbReference>
<reference evidence="3 4" key="1">
    <citation type="journal article" date="2007" name="Genome Biol.">
        <title>Interrupted coding sequences in Mycobacterium smegmatis: authentic mutations or sequencing errors?</title>
        <authorList>
            <person name="Deshayes C."/>
            <person name="Perrodou E."/>
            <person name="Gallien S."/>
            <person name="Euphrasie D."/>
            <person name="Schaeffer C."/>
            <person name="Van-Dorsselaer A."/>
            <person name="Poch O."/>
            <person name="Lecompte O."/>
            <person name="Reyrat J.M."/>
        </authorList>
    </citation>
    <scope>NUCLEOTIDE SEQUENCE [LARGE SCALE GENOMIC DNA]</scope>
    <source>
        <strain evidence="4">ATCC 700084 / mc(2)155</strain>
    </source>
</reference>
<feature type="domain" description="CN hydrolase" evidence="2">
    <location>
        <begin position="16"/>
        <end position="245"/>
    </location>
</feature>
<dbReference type="KEGG" id="msg:MSMEI_2828"/>
<name>I7G0V2_MYCS2</name>